<name>A0A9N8HN14_9STRA</name>
<dbReference type="GO" id="GO:0015276">
    <property type="term" value="F:ligand-gated monoatomic ion channel activity"/>
    <property type="evidence" value="ECO:0007669"/>
    <property type="project" value="InterPro"/>
</dbReference>
<evidence type="ECO:0000256" key="3">
    <source>
        <dbReference type="ARBA" id="ARBA00022692"/>
    </source>
</evidence>
<evidence type="ECO:0000256" key="9">
    <source>
        <dbReference type="ARBA" id="ARBA00023286"/>
    </source>
</evidence>
<evidence type="ECO:0000256" key="11">
    <source>
        <dbReference type="SAM" id="Phobius"/>
    </source>
</evidence>
<feature type="transmembrane region" description="Helical" evidence="11">
    <location>
        <begin position="247"/>
        <end position="269"/>
    </location>
</feature>
<dbReference type="InterPro" id="IPR001320">
    <property type="entry name" value="Iontro_rcpt_C"/>
</dbReference>
<keyword evidence="6 11" id="KW-0472">Membrane</keyword>
<evidence type="ECO:0000256" key="12">
    <source>
        <dbReference type="SAM" id="SignalP"/>
    </source>
</evidence>
<keyword evidence="9" id="KW-1071">Ligand-gated ion channel</keyword>
<dbReference type="PANTHER" id="PTHR18966">
    <property type="entry name" value="IONOTROPIC GLUTAMATE RECEPTOR"/>
    <property type="match status" value="1"/>
</dbReference>
<keyword evidence="12" id="KW-0732">Signal</keyword>
<dbReference type="Proteomes" id="UP001153069">
    <property type="component" value="Unassembled WGS sequence"/>
</dbReference>
<evidence type="ECO:0000256" key="7">
    <source>
        <dbReference type="ARBA" id="ARBA00023170"/>
    </source>
</evidence>
<dbReference type="Pfam" id="PF00060">
    <property type="entry name" value="Lig_chan"/>
    <property type="match status" value="1"/>
</dbReference>
<evidence type="ECO:0000256" key="2">
    <source>
        <dbReference type="ARBA" id="ARBA00022448"/>
    </source>
</evidence>
<keyword evidence="4 11" id="KW-1133">Transmembrane helix</keyword>
<feature type="signal peptide" evidence="12">
    <location>
        <begin position="1"/>
        <end position="24"/>
    </location>
</feature>
<evidence type="ECO:0000256" key="10">
    <source>
        <dbReference type="ARBA" id="ARBA00023303"/>
    </source>
</evidence>
<gene>
    <name evidence="14" type="ORF">SEMRO_949_G223700.1</name>
</gene>
<keyword evidence="3 11" id="KW-0812">Transmembrane</keyword>
<feature type="chain" id="PRO_5040402252" evidence="12">
    <location>
        <begin position="25"/>
        <end position="624"/>
    </location>
</feature>
<evidence type="ECO:0000256" key="5">
    <source>
        <dbReference type="ARBA" id="ARBA00023065"/>
    </source>
</evidence>
<dbReference type="InterPro" id="IPR015683">
    <property type="entry name" value="Ionotropic_Glu_rcpt"/>
</dbReference>
<feature type="transmembrane region" description="Helical" evidence="11">
    <location>
        <begin position="190"/>
        <end position="209"/>
    </location>
</feature>
<evidence type="ECO:0000313" key="15">
    <source>
        <dbReference type="Proteomes" id="UP001153069"/>
    </source>
</evidence>
<keyword evidence="7 14" id="KW-0675">Receptor</keyword>
<sequence length="624" mass="69730">MPQPVVWFLSVFILSVSTTGIAHGLIDGEIPAFDTNPYSPGYSSHRQHVCDRYELYRNGDIELKDALAGLALQPVFIQGDDYVNSPDGGIAIELLDAVAERAFFTWRKSFGVTAAPHTYNMTSTEMLLWSVENYDISIDAWDHSVERMEFGVTFTEPWFDSSFILIDRRRNLRQSNSIDLFNWTKPFEPAVWGMIVFTIILSGLVYQVIEYLNGEREERSLYQWMSDNIYLSAINFSQNFEYAPSSLAGRIFGVSMTLWALVITATYTANLASLFVDSKLEPVLVDSMESAVVYGYRVCTVDNTNMDFYIRDTYPKALREARESHLAAFDALRNGECELLVAGFDEWHSVQLMEAFNPDCDLEWVGDIIKKSHAGFAVIADAGDKCSSLVRDVVNLHLVNLVEEGFLEELKRKYRALDDDGVCAYNDDDNFDGSNRQLLTPTNQEDEMPLGTSLSSEHRMLKGGGAKAAGGATANADTLTVEQMLGTFVVHWGAMAVALVVSLIATYAQKLGCFHKEGQIVEKVTNRTHGPIIGQPPPINTFVVRNYNGMDISHSSRNGRMQESSPVSSNVNLAEIMGRMNDMERALNAQSAQSTAMQKTLVAQNAMMHDMQQLLKAVYKEHDV</sequence>
<comment type="subcellular location">
    <subcellularLocation>
        <location evidence="1">Membrane</location>
        <topology evidence="1">Multi-pass membrane protein</topology>
    </subcellularLocation>
</comment>
<keyword evidence="10" id="KW-0407">Ion channel</keyword>
<keyword evidence="5" id="KW-0406">Ion transport</keyword>
<keyword evidence="15" id="KW-1185">Reference proteome</keyword>
<dbReference type="SUPFAM" id="SSF53850">
    <property type="entry name" value="Periplasmic binding protein-like II"/>
    <property type="match status" value="1"/>
</dbReference>
<dbReference type="OrthoDB" id="5984008at2759"/>
<dbReference type="GO" id="GO:0016020">
    <property type="term" value="C:membrane"/>
    <property type="evidence" value="ECO:0007669"/>
    <property type="project" value="UniProtKB-SubCell"/>
</dbReference>
<keyword evidence="8" id="KW-0325">Glycoprotein</keyword>
<keyword evidence="2" id="KW-0813">Transport</keyword>
<proteinExistence type="predicted"/>
<comment type="caution">
    <text evidence="14">The sequence shown here is derived from an EMBL/GenBank/DDBJ whole genome shotgun (WGS) entry which is preliminary data.</text>
</comment>
<reference evidence="14" key="1">
    <citation type="submission" date="2020-06" db="EMBL/GenBank/DDBJ databases">
        <authorList>
            <consortium name="Plant Systems Biology data submission"/>
        </authorList>
    </citation>
    <scope>NUCLEOTIDE SEQUENCE</scope>
    <source>
        <strain evidence="14">D6</strain>
    </source>
</reference>
<organism evidence="14 15">
    <name type="scientific">Seminavis robusta</name>
    <dbReference type="NCBI Taxonomy" id="568900"/>
    <lineage>
        <taxon>Eukaryota</taxon>
        <taxon>Sar</taxon>
        <taxon>Stramenopiles</taxon>
        <taxon>Ochrophyta</taxon>
        <taxon>Bacillariophyta</taxon>
        <taxon>Bacillariophyceae</taxon>
        <taxon>Bacillariophycidae</taxon>
        <taxon>Naviculales</taxon>
        <taxon>Naviculaceae</taxon>
        <taxon>Seminavis</taxon>
    </lineage>
</organism>
<accession>A0A9N8HN14</accession>
<evidence type="ECO:0000259" key="13">
    <source>
        <dbReference type="Pfam" id="PF00060"/>
    </source>
</evidence>
<evidence type="ECO:0000313" key="14">
    <source>
        <dbReference type="EMBL" id="CAB9518622.1"/>
    </source>
</evidence>
<feature type="domain" description="Ionotropic glutamate receptor C-terminal" evidence="13">
    <location>
        <begin position="190"/>
        <end position="494"/>
    </location>
</feature>
<evidence type="ECO:0000256" key="1">
    <source>
        <dbReference type="ARBA" id="ARBA00004141"/>
    </source>
</evidence>
<evidence type="ECO:0000256" key="4">
    <source>
        <dbReference type="ARBA" id="ARBA00022989"/>
    </source>
</evidence>
<dbReference type="Gene3D" id="1.10.287.70">
    <property type="match status" value="1"/>
</dbReference>
<dbReference type="AlphaFoldDB" id="A0A9N8HN14"/>
<evidence type="ECO:0000256" key="8">
    <source>
        <dbReference type="ARBA" id="ARBA00023180"/>
    </source>
</evidence>
<dbReference type="EMBL" id="CAICTM010000947">
    <property type="protein sequence ID" value="CAB9518622.1"/>
    <property type="molecule type" value="Genomic_DNA"/>
</dbReference>
<evidence type="ECO:0000256" key="6">
    <source>
        <dbReference type="ARBA" id="ARBA00023136"/>
    </source>
</evidence>
<protein>
    <submittedName>
        <fullName evidence="14">Receptor ionotropic, delta-2</fullName>
    </submittedName>
</protein>